<organism evidence="1 2">
    <name type="scientific">Midichloria mitochondrii (strain IricVA)</name>
    <dbReference type="NCBI Taxonomy" id="696127"/>
    <lineage>
        <taxon>Bacteria</taxon>
        <taxon>Pseudomonadati</taxon>
        <taxon>Pseudomonadota</taxon>
        <taxon>Alphaproteobacteria</taxon>
        <taxon>Rickettsiales</taxon>
        <taxon>Candidatus Midichloriaceae</taxon>
        <taxon>Candidatus Midichloria</taxon>
    </lineage>
</organism>
<name>F7XU84_MIDMI</name>
<dbReference type="KEGG" id="mmn:midi_01167"/>
<dbReference type="AlphaFoldDB" id="F7XU84"/>
<dbReference type="Proteomes" id="UP000006639">
    <property type="component" value="Chromosome"/>
</dbReference>
<sequence>MRVKVCLSFEKPSIRVPEQACLYIREIEVPVLSVIRC</sequence>
<dbReference type="STRING" id="696127.midi_01167"/>
<reference evidence="1 2" key="1">
    <citation type="journal article" date="2011" name="Mol. Biol. Evol.">
        <title>Phylogenomic evidence for the presence of a flagellum and cbb3 oxidase in the free-living mitochondrial ancestor.</title>
        <authorList>
            <person name="Sassera D."/>
            <person name="Lo N."/>
            <person name="Epis S."/>
            <person name="D'Auria G."/>
            <person name="Montagna M."/>
            <person name="Comandatore F."/>
            <person name="Horner D."/>
            <person name="Pereto J."/>
            <person name="Luciano A.M."/>
            <person name="Franciosi F."/>
            <person name="Ferri E."/>
            <person name="Crotti E."/>
            <person name="Bazzocchi C."/>
            <person name="Daffonchio D."/>
            <person name="Sacchi L."/>
            <person name="Moya A."/>
            <person name="Latorre A."/>
            <person name="Bandi C."/>
        </authorList>
    </citation>
    <scope>NUCLEOTIDE SEQUENCE [LARGE SCALE GENOMIC DNA]</scope>
    <source>
        <strain evidence="1 2">IricVA</strain>
    </source>
</reference>
<protein>
    <submittedName>
        <fullName evidence="1">Uncharacterized protein</fullName>
    </submittedName>
</protein>
<keyword evidence="2" id="KW-1185">Reference proteome</keyword>
<proteinExistence type="predicted"/>
<evidence type="ECO:0000313" key="2">
    <source>
        <dbReference type="Proteomes" id="UP000006639"/>
    </source>
</evidence>
<dbReference type="EMBL" id="CP002130">
    <property type="protein sequence ID" value="AEI89443.1"/>
    <property type="molecule type" value="Genomic_DNA"/>
</dbReference>
<gene>
    <name evidence="1" type="ordered locus">midi_01167</name>
</gene>
<dbReference type="HOGENOM" id="CLU_3345990_0_0_5"/>
<evidence type="ECO:0000313" key="1">
    <source>
        <dbReference type="EMBL" id="AEI89443.1"/>
    </source>
</evidence>
<accession>F7XU84</accession>